<feature type="signal peptide" evidence="1">
    <location>
        <begin position="1"/>
        <end position="24"/>
    </location>
</feature>
<proteinExistence type="predicted"/>
<protein>
    <recommendedName>
        <fullName evidence="4">Secreted protein</fullName>
    </recommendedName>
</protein>
<organism evidence="2 3">
    <name type="scientific">Mycena pura</name>
    <dbReference type="NCBI Taxonomy" id="153505"/>
    <lineage>
        <taxon>Eukaryota</taxon>
        <taxon>Fungi</taxon>
        <taxon>Dikarya</taxon>
        <taxon>Basidiomycota</taxon>
        <taxon>Agaricomycotina</taxon>
        <taxon>Agaricomycetes</taxon>
        <taxon>Agaricomycetidae</taxon>
        <taxon>Agaricales</taxon>
        <taxon>Marasmiineae</taxon>
        <taxon>Mycenaceae</taxon>
        <taxon>Mycena</taxon>
    </lineage>
</organism>
<sequence length="110" mass="11764">MSAPLCASSLSTASWLCLLPLSRCALNDVPTTHYMVQNGSLAESSTAHSFLATGMLLLYMTQTSAHSPVPTPSSRTYVTSVPSAYLRSGPSTPHPIYATCTLGWRPMQKT</sequence>
<name>A0AAD6YLI7_9AGAR</name>
<keyword evidence="1" id="KW-0732">Signal</keyword>
<dbReference type="EMBL" id="JARJCW010000006">
    <property type="protein sequence ID" value="KAJ7223076.1"/>
    <property type="molecule type" value="Genomic_DNA"/>
</dbReference>
<comment type="caution">
    <text evidence="2">The sequence shown here is derived from an EMBL/GenBank/DDBJ whole genome shotgun (WGS) entry which is preliminary data.</text>
</comment>
<accession>A0AAD6YLI7</accession>
<evidence type="ECO:0000256" key="1">
    <source>
        <dbReference type="SAM" id="SignalP"/>
    </source>
</evidence>
<evidence type="ECO:0000313" key="3">
    <source>
        <dbReference type="Proteomes" id="UP001219525"/>
    </source>
</evidence>
<dbReference type="AlphaFoldDB" id="A0AAD6YLI7"/>
<feature type="chain" id="PRO_5042062898" description="Secreted protein" evidence="1">
    <location>
        <begin position="25"/>
        <end position="110"/>
    </location>
</feature>
<dbReference type="Proteomes" id="UP001219525">
    <property type="component" value="Unassembled WGS sequence"/>
</dbReference>
<keyword evidence="3" id="KW-1185">Reference proteome</keyword>
<gene>
    <name evidence="2" type="ORF">GGX14DRAFT_426758</name>
</gene>
<reference evidence="2" key="1">
    <citation type="submission" date="2023-03" db="EMBL/GenBank/DDBJ databases">
        <title>Massive genome expansion in bonnet fungi (Mycena s.s.) driven by repeated elements and novel gene families across ecological guilds.</title>
        <authorList>
            <consortium name="Lawrence Berkeley National Laboratory"/>
            <person name="Harder C.B."/>
            <person name="Miyauchi S."/>
            <person name="Viragh M."/>
            <person name="Kuo A."/>
            <person name="Thoen E."/>
            <person name="Andreopoulos B."/>
            <person name="Lu D."/>
            <person name="Skrede I."/>
            <person name="Drula E."/>
            <person name="Henrissat B."/>
            <person name="Morin E."/>
            <person name="Kohler A."/>
            <person name="Barry K."/>
            <person name="LaButti K."/>
            <person name="Morin E."/>
            <person name="Salamov A."/>
            <person name="Lipzen A."/>
            <person name="Mereny Z."/>
            <person name="Hegedus B."/>
            <person name="Baldrian P."/>
            <person name="Stursova M."/>
            <person name="Weitz H."/>
            <person name="Taylor A."/>
            <person name="Grigoriev I.V."/>
            <person name="Nagy L.G."/>
            <person name="Martin F."/>
            <person name="Kauserud H."/>
        </authorList>
    </citation>
    <scope>NUCLEOTIDE SEQUENCE</scope>
    <source>
        <strain evidence="2">9144</strain>
    </source>
</reference>
<evidence type="ECO:0008006" key="4">
    <source>
        <dbReference type="Google" id="ProtNLM"/>
    </source>
</evidence>
<evidence type="ECO:0000313" key="2">
    <source>
        <dbReference type="EMBL" id="KAJ7223076.1"/>
    </source>
</evidence>